<dbReference type="InterPro" id="IPR011992">
    <property type="entry name" value="EF-hand-dom_pair"/>
</dbReference>
<protein>
    <recommendedName>
        <fullName evidence="4">EF-hand domain-containing protein</fullName>
    </recommendedName>
</protein>
<keyword evidence="1" id="KW-0677">Repeat</keyword>
<evidence type="ECO:0000256" key="3">
    <source>
        <dbReference type="SAM" id="Phobius"/>
    </source>
</evidence>
<keyword evidence="3" id="KW-0472">Membrane</keyword>
<dbReference type="InterPro" id="IPR002048">
    <property type="entry name" value="EF_hand_dom"/>
</dbReference>
<keyword evidence="2" id="KW-0106">Calcium</keyword>
<sequence length="725" mass="83820">MYMFAQIPERSMHYLRWVVTIAWLILIFSLFFDPISAQLTDPNNLSSPLRVDPDLCIKVQGVCLPQSSYQLGAPIFWGIVVPSGIFILLVFGHELWRRICPLSFLSQIPRALGKQRQKKQTDKSGKVRSEIYKVPKNSWLARNYLYLQFSLLFLGLCGRILFYNSDRLFLGSFLTFTILAAIFVGYWYGGKSWCNYFCPMSPVQRIYGEPRGLLNSTAHEDSRGGITQSMCRIVHEDGSEQSACVACQSPCIDIDAERSYWDGITNSDRQWLYYGYFGLVFGYFIYYYLYAGNWDYYFSGAWAHDENQLESLFKPGFYLAGNQIPIPKLVAVPLTLAICTFLGYFLGKKVENAYKVYRIRKKSPLPTEIIRHRVFTVGTFLIFNFFFIFGGRPFINLLPKFWHYFASILLAVLSSLWLYRTWTRDPGRYQREGLAGRLRKQLGKLGLDTAKYLDGRSLEALQADEVYVLAKILPDFTHQKRLKAYKAVLKEALEEGYTDFGHSLEILQQMRLELTITEAEHQAILTELGVESAELLDPEKQYSREDWLRLQSYRDALLESLLVTWKKDPDRQVGSELLEVLTGKSSREAIEHLLTELPAAETETVESLRRQYGVTGQEEETILHRPLARQLWQNIARAFQVFDRLSFSSDSDRDQQERILLERFQLFDSDSSGQISLEELKACLQAIEPGVTDKEIEAMLQQADTSRDNQISFPEFRDLLHQFHK</sequence>
<evidence type="ECO:0000256" key="1">
    <source>
        <dbReference type="ARBA" id="ARBA00022737"/>
    </source>
</evidence>
<keyword evidence="3" id="KW-1133">Transmembrane helix</keyword>
<dbReference type="EMBL" id="BJCI01000001">
    <property type="protein sequence ID" value="GCL48497.1"/>
    <property type="molecule type" value="Genomic_DNA"/>
</dbReference>
<dbReference type="PROSITE" id="PS00018">
    <property type="entry name" value="EF_HAND_1"/>
    <property type="match status" value="2"/>
</dbReference>
<feature type="transmembrane region" description="Helical" evidence="3">
    <location>
        <begin position="329"/>
        <end position="347"/>
    </location>
</feature>
<dbReference type="Pfam" id="PF13499">
    <property type="entry name" value="EF-hand_7"/>
    <property type="match status" value="1"/>
</dbReference>
<evidence type="ECO:0000259" key="4">
    <source>
        <dbReference type="PROSITE" id="PS50222"/>
    </source>
</evidence>
<dbReference type="PROSITE" id="PS50222">
    <property type="entry name" value="EF_HAND_2"/>
    <property type="match status" value="2"/>
</dbReference>
<keyword evidence="3" id="KW-0812">Transmembrane</keyword>
<proteinExistence type="predicted"/>
<feature type="transmembrane region" description="Helical" evidence="3">
    <location>
        <begin position="75"/>
        <end position="96"/>
    </location>
</feature>
<dbReference type="InterPro" id="IPR017896">
    <property type="entry name" value="4Fe4S_Fe-S-bd"/>
</dbReference>
<feature type="transmembrane region" description="Helical" evidence="3">
    <location>
        <begin position="401"/>
        <end position="419"/>
    </location>
</feature>
<dbReference type="SMART" id="SM00054">
    <property type="entry name" value="EFh"/>
    <property type="match status" value="2"/>
</dbReference>
<feature type="transmembrane region" description="Helical" evidence="3">
    <location>
        <begin position="168"/>
        <end position="188"/>
    </location>
</feature>
<dbReference type="AlphaFoldDB" id="A0A6H9GCI0"/>
<reference evidence="5 6" key="1">
    <citation type="submission" date="2019-02" db="EMBL/GenBank/DDBJ databases">
        <title>Draft genome sequence of Arthrospira platensis NIES-3804.</title>
        <authorList>
            <person name="Yamaguchi H."/>
            <person name="Suzuki S."/>
            <person name="Kawachi M."/>
        </authorList>
    </citation>
    <scope>NUCLEOTIDE SEQUENCE [LARGE SCALE GENOMIC DNA]</scope>
    <source>
        <strain evidence="5 6">NIES-3804</strain>
    </source>
</reference>
<dbReference type="InterPro" id="IPR050145">
    <property type="entry name" value="Centrin_CML-like"/>
</dbReference>
<gene>
    <name evidence="5" type="ORF">NIES3804_00470</name>
</gene>
<feature type="transmembrane region" description="Helical" evidence="3">
    <location>
        <begin position="368"/>
        <end position="389"/>
    </location>
</feature>
<organism evidence="5 6">
    <name type="scientific">Microcystis aeruginosa NIES-3804</name>
    <dbReference type="NCBI Taxonomy" id="2517783"/>
    <lineage>
        <taxon>Bacteria</taxon>
        <taxon>Bacillati</taxon>
        <taxon>Cyanobacteriota</taxon>
        <taxon>Cyanophyceae</taxon>
        <taxon>Oscillatoriophycideae</taxon>
        <taxon>Chroococcales</taxon>
        <taxon>Microcystaceae</taxon>
        <taxon>Microcystis</taxon>
    </lineage>
</organism>
<comment type="caution">
    <text evidence="5">The sequence shown here is derived from an EMBL/GenBank/DDBJ whole genome shotgun (WGS) entry which is preliminary data.</text>
</comment>
<dbReference type="Pfam" id="PF12801">
    <property type="entry name" value="Fer4_5"/>
    <property type="match status" value="1"/>
</dbReference>
<dbReference type="Proteomes" id="UP000435041">
    <property type="component" value="Unassembled WGS sequence"/>
</dbReference>
<dbReference type="InterPro" id="IPR018247">
    <property type="entry name" value="EF_Hand_1_Ca_BS"/>
</dbReference>
<dbReference type="GO" id="GO:0005509">
    <property type="term" value="F:calcium ion binding"/>
    <property type="evidence" value="ECO:0007669"/>
    <property type="project" value="InterPro"/>
</dbReference>
<accession>A0A6H9GCI0</accession>
<dbReference type="SUPFAM" id="SSF47473">
    <property type="entry name" value="EF-hand"/>
    <property type="match status" value="1"/>
</dbReference>
<dbReference type="Gene3D" id="1.10.238.10">
    <property type="entry name" value="EF-hand"/>
    <property type="match status" value="1"/>
</dbReference>
<name>A0A6H9GCI0_MICAE</name>
<dbReference type="PANTHER" id="PTHR23050">
    <property type="entry name" value="CALCIUM BINDING PROTEIN"/>
    <property type="match status" value="1"/>
</dbReference>
<evidence type="ECO:0000313" key="5">
    <source>
        <dbReference type="EMBL" id="GCL48497.1"/>
    </source>
</evidence>
<feature type="transmembrane region" description="Helical" evidence="3">
    <location>
        <begin position="143"/>
        <end position="162"/>
    </location>
</feature>
<evidence type="ECO:0000313" key="6">
    <source>
        <dbReference type="Proteomes" id="UP000435041"/>
    </source>
</evidence>
<feature type="domain" description="EF-hand" evidence="4">
    <location>
        <begin position="655"/>
        <end position="690"/>
    </location>
</feature>
<feature type="transmembrane region" description="Helical" evidence="3">
    <location>
        <begin position="271"/>
        <end position="289"/>
    </location>
</feature>
<evidence type="ECO:0000256" key="2">
    <source>
        <dbReference type="ARBA" id="ARBA00022837"/>
    </source>
</evidence>
<dbReference type="CDD" id="cd00051">
    <property type="entry name" value="EFh"/>
    <property type="match status" value="1"/>
</dbReference>
<feature type="domain" description="EF-hand" evidence="4">
    <location>
        <begin position="691"/>
        <end position="725"/>
    </location>
</feature>